<dbReference type="PRINTS" id="PR01176">
    <property type="entry name" value="GABABRECEPTR"/>
</dbReference>
<evidence type="ECO:0000256" key="4">
    <source>
        <dbReference type="ARBA" id="ARBA00022692"/>
    </source>
</evidence>
<feature type="signal peptide" evidence="17">
    <location>
        <begin position="1"/>
        <end position="21"/>
    </location>
</feature>
<dbReference type="GO" id="GO:1901701">
    <property type="term" value="P:cellular response to oxygen-containing compound"/>
    <property type="evidence" value="ECO:0007669"/>
    <property type="project" value="UniProtKB-ARBA"/>
</dbReference>
<dbReference type="SUPFAM" id="SSF53822">
    <property type="entry name" value="Periplasmic binding protein-like I"/>
    <property type="match status" value="1"/>
</dbReference>
<keyword evidence="5 17" id="KW-0732">Signal</keyword>
<protein>
    <recommendedName>
        <fullName evidence="13">Glutamate receptor</fullName>
    </recommendedName>
</protein>
<keyword evidence="4 16" id="KW-0812">Transmembrane</keyword>
<dbReference type="EMBL" id="GISG01216038">
    <property type="protein sequence ID" value="MBA4662493.1"/>
    <property type="molecule type" value="Transcribed_RNA"/>
</dbReference>
<evidence type="ECO:0000256" key="8">
    <source>
        <dbReference type="ARBA" id="ARBA00023136"/>
    </source>
</evidence>
<evidence type="ECO:0000259" key="18">
    <source>
        <dbReference type="SMART" id="SM00079"/>
    </source>
</evidence>
<evidence type="ECO:0000256" key="17">
    <source>
        <dbReference type="SAM" id="SignalP"/>
    </source>
</evidence>
<dbReference type="CDD" id="cd19990">
    <property type="entry name" value="PBP1_GABAb_receptor_plant"/>
    <property type="match status" value="1"/>
</dbReference>
<dbReference type="InterPro" id="IPR001320">
    <property type="entry name" value="Iontro_rcpt_C"/>
</dbReference>
<keyword evidence="6 16" id="KW-1133">Transmembrane helix</keyword>
<reference evidence="19" key="2">
    <citation type="submission" date="2020-07" db="EMBL/GenBank/DDBJ databases">
        <authorList>
            <person name="Vera ALvarez R."/>
            <person name="Arias-Moreno D.M."/>
            <person name="Jimenez-Jacinto V."/>
            <person name="Jimenez-Bremont J.F."/>
            <person name="Swaminathan K."/>
            <person name="Moose S.P."/>
            <person name="Guerrero-Gonzalez M.L."/>
            <person name="Marino-Ramirez L."/>
            <person name="Landsman D."/>
            <person name="Rodriguez-Kessler M."/>
            <person name="Delgado-Sanchez P."/>
        </authorList>
    </citation>
    <scope>NUCLEOTIDE SEQUENCE</scope>
    <source>
        <tissue evidence="19">Cladode</tissue>
    </source>
</reference>
<dbReference type="SUPFAM" id="SSF53850">
    <property type="entry name" value="Periplasmic binding protein-like II"/>
    <property type="match status" value="1"/>
</dbReference>
<comment type="subcellular location">
    <subcellularLocation>
        <location evidence="1">Membrane</location>
        <topology evidence="1">Multi-pass membrane protein</topology>
    </subcellularLocation>
</comment>
<keyword evidence="3 13" id="KW-0813">Transport</keyword>
<keyword evidence="10" id="KW-0325">Glycoprotein</keyword>
<keyword evidence="11 13" id="KW-1071">Ligand-gated ion channel</keyword>
<comment type="similarity">
    <text evidence="2 13">Belongs to the glutamate-gated ion channel (TC 1.A.10.1) family.</text>
</comment>
<feature type="chain" id="PRO_5033907719" description="Glutamate receptor" evidence="17">
    <location>
        <begin position="22"/>
        <end position="939"/>
    </location>
</feature>
<dbReference type="Gene3D" id="1.10.287.70">
    <property type="match status" value="1"/>
</dbReference>
<keyword evidence="9 13" id="KW-0675">Receptor</keyword>
<dbReference type="GO" id="GO:0016020">
    <property type="term" value="C:membrane"/>
    <property type="evidence" value="ECO:0007669"/>
    <property type="project" value="UniProtKB-SubCell"/>
</dbReference>
<keyword evidence="7 13" id="KW-0406">Ion transport</keyword>
<evidence type="ECO:0000256" key="2">
    <source>
        <dbReference type="ARBA" id="ARBA00008685"/>
    </source>
</evidence>
<evidence type="ECO:0000256" key="7">
    <source>
        <dbReference type="ARBA" id="ARBA00023065"/>
    </source>
</evidence>
<dbReference type="EMBL" id="GISG01216029">
    <property type="protein sequence ID" value="MBA4662488.1"/>
    <property type="molecule type" value="Transcribed_RNA"/>
</dbReference>
<evidence type="ECO:0000256" key="14">
    <source>
        <dbReference type="PIRSR" id="PIRSR037090-50"/>
    </source>
</evidence>
<evidence type="ECO:0000256" key="16">
    <source>
        <dbReference type="SAM" id="Phobius"/>
    </source>
</evidence>
<evidence type="ECO:0000256" key="12">
    <source>
        <dbReference type="ARBA" id="ARBA00023303"/>
    </source>
</evidence>
<dbReference type="PANTHER" id="PTHR18966">
    <property type="entry name" value="IONOTROPIC GLUTAMATE RECEPTOR"/>
    <property type="match status" value="1"/>
</dbReference>
<evidence type="ECO:0000256" key="11">
    <source>
        <dbReference type="ARBA" id="ARBA00023286"/>
    </source>
</evidence>
<evidence type="ECO:0000256" key="9">
    <source>
        <dbReference type="ARBA" id="ARBA00023170"/>
    </source>
</evidence>
<dbReference type="InterPro" id="IPR017103">
    <property type="entry name" value="Iontropic_Glu_rcpt_pln"/>
</dbReference>
<dbReference type="PIRSF" id="PIRSF037090">
    <property type="entry name" value="Iontro_Glu-like_rcpt_pln"/>
    <property type="match status" value="1"/>
</dbReference>
<proteinExistence type="inferred from homology"/>
<evidence type="ECO:0000256" key="3">
    <source>
        <dbReference type="ARBA" id="ARBA00022448"/>
    </source>
</evidence>
<reference evidence="19" key="1">
    <citation type="journal article" date="2013" name="J. Plant Res.">
        <title>Effect of fungi and light on seed germination of three Opuntia species from semiarid lands of central Mexico.</title>
        <authorList>
            <person name="Delgado-Sanchez P."/>
            <person name="Jimenez-Bremont J.F."/>
            <person name="Guerrero-Gonzalez Mde L."/>
            <person name="Flores J."/>
        </authorList>
    </citation>
    <scope>NUCLEOTIDE SEQUENCE</scope>
    <source>
        <tissue evidence="19">Cladode</tissue>
    </source>
</reference>
<dbReference type="Pfam" id="PF10613">
    <property type="entry name" value="Lig_chan-Glu_bd"/>
    <property type="match status" value="1"/>
</dbReference>
<keyword evidence="8 13" id="KW-0472">Membrane</keyword>
<feature type="compositionally biased region" description="Basic and acidic residues" evidence="15">
    <location>
        <begin position="893"/>
        <end position="902"/>
    </location>
</feature>
<dbReference type="Pfam" id="PF00060">
    <property type="entry name" value="Lig_chan"/>
    <property type="match status" value="1"/>
</dbReference>
<evidence type="ECO:0000256" key="13">
    <source>
        <dbReference type="PIRNR" id="PIRNR037090"/>
    </source>
</evidence>
<dbReference type="Pfam" id="PF01094">
    <property type="entry name" value="ANF_receptor"/>
    <property type="match status" value="1"/>
</dbReference>
<dbReference type="EMBL" id="GISG01216041">
    <property type="protein sequence ID" value="MBA4662494.1"/>
    <property type="molecule type" value="Transcribed_RNA"/>
</dbReference>
<feature type="transmembrane region" description="Helical" evidence="16">
    <location>
        <begin position="589"/>
        <end position="608"/>
    </location>
</feature>
<feature type="domain" description="Ionotropic glutamate receptor C-terminal" evidence="18">
    <location>
        <begin position="468"/>
        <end position="806"/>
    </location>
</feature>
<feature type="region of interest" description="Disordered" evidence="15">
    <location>
        <begin position="884"/>
        <end position="939"/>
    </location>
</feature>
<dbReference type="FunFam" id="3.40.190.10:FF:000054">
    <property type="entry name" value="Glutamate receptor"/>
    <property type="match status" value="1"/>
</dbReference>
<organism evidence="19">
    <name type="scientific">Opuntia streptacantha</name>
    <name type="common">Prickly pear cactus</name>
    <name type="synonym">Opuntia cardona</name>
    <dbReference type="NCBI Taxonomy" id="393608"/>
    <lineage>
        <taxon>Eukaryota</taxon>
        <taxon>Viridiplantae</taxon>
        <taxon>Streptophyta</taxon>
        <taxon>Embryophyta</taxon>
        <taxon>Tracheophyta</taxon>
        <taxon>Spermatophyta</taxon>
        <taxon>Magnoliopsida</taxon>
        <taxon>eudicotyledons</taxon>
        <taxon>Gunneridae</taxon>
        <taxon>Pentapetalae</taxon>
        <taxon>Caryophyllales</taxon>
        <taxon>Cactineae</taxon>
        <taxon>Cactaceae</taxon>
        <taxon>Opuntioideae</taxon>
        <taxon>Opuntia</taxon>
    </lineage>
</organism>
<dbReference type="InterPro" id="IPR019594">
    <property type="entry name" value="Glu/Gly-bd"/>
</dbReference>
<dbReference type="FunFam" id="3.40.190.10:FF:000175">
    <property type="entry name" value="Glutamate receptor"/>
    <property type="match status" value="1"/>
</dbReference>
<comment type="function">
    <text evidence="13">Glutamate-gated receptor that probably acts as non-selective cation channel.</text>
</comment>
<feature type="transmembrane region" description="Helical" evidence="16">
    <location>
        <begin position="826"/>
        <end position="845"/>
    </location>
</feature>
<sequence length="939" mass="104160">MKVFWLPLLLLCLSSMLLSGAANTAIRPSIVNIGALFHANSTIGKVAKIAVQEAVNDVNSNSTILNGTKLNLILGDSVCSGFLGFIQAMQFMEKEVVAVIGPQSSVVSHIVSLVATELQVPMLSFAATDPTLTHFNSPFFIRTSNSDLYQMTAIADIVDYFGWREVIAVFIDDDYGRNGVAALDDALADRNCKIFYKAGLPPESDVTRSKVMDVLVHVAMLESRVIVLHVTSDIGQLVFSVARYLEMMGNGYAWISTDWLSSVVDSYSPLPPEMMNEMQGVIALRQHTPDSDAKRAFISRWKNITHGSLGLNAYGLYAYDSVWILAQALDEFLSQGGNISFSGDFKVRYLHATSLHLEAMHIFDGGQALLNNILQSDLMGLTGPLKFDSERSRVHPAYDIINLAGNGYLQVGYWSNYSGLSIVPPETLYHLPPNRSSSNQHLRNVIWPDGTTTKPRGWVFPNSGKQLKIGVPIRVSYKEFVSRVSGTNDMFKGFCIDVFQASINLLPYPVPYQFAGFGDGIQNPNYTDLVDMIAAGNFDAAVGDIAIVTSRTKIVDFTQPYASSGLVVVAPFKKKNSGAWAFLRPFTPGMWGVIVVSFITIGVVIWVLEHRINDDFRGSPRRQCTTILWFGFSTLTFSHRENTVSCLARVVLIIWLFVVLILTSSYTASLTSILTVQQLSSSVKGIDSLRTGNELIGYQVGSFARQYLMEELRIPQSRLVGLDSPTEYADALRYGRVHAVVDERPYIELFLSSQCDFRIVGQEFTRSGWGFAFPRDSPLAPDLSTAILKLSENGDLQRIHDKWLTTSSCSQDNTEIESSQLHLKSFLGLFFLCGLACVIALAIYFTRICHRVHRVSRTFVISDDRSCSIVRHLQTLRYVIDEKKEPSKKRRKTPDSEGSRVDDDGDEECRRIPKKQQTPTSVEGEDTPTQVGICPASLT</sequence>
<dbReference type="InterPro" id="IPR001828">
    <property type="entry name" value="ANF_lig-bd_rcpt"/>
</dbReference>
<accession>A0A7C9ABX1</accession>
<dbReference type="FunFam" id="1.10.287.70:FF:000037">
    <property type="entry name" value="Glutamate receptor"/>
    <property type="match status" value="1"/>
</dbReference>
<dbReference type="Gene3D" id="3.40.190.10">
    <property type="entry name" value="Periplasmic binding protein-like II"/>
    <property type="match status" value="2"/>
</dbReference>
<evidence type="ECO:0000256" key="5">
    <source>
        <dbReference type="ARBA" id="ARBA00022729"/>
    </source>
</evidence>
<dbReference type="Gene3D" id="3.40.50.2300">
    <property type="match status" value="2"/>
</dbReference>
<dbReference type="FunFam" id="3.40.50.2300:FF:000081">
    <property type="entry name" value="Glutamate receptor"/>
    <property type="match status" value="1"/>
</dbReference>
<evidence type="ECO:0000313" key="19">
    <source>
        <dbReference type="EMBL" id="MBA4662493.1"/>
    </source>
</evidence>
<dbReference type="GO" id="GO:0015276">
    <property type="term" value="F:ligand-gated monoatomic ion channel activity"/>
    <property type="evidence" value="ECO:0007669"/>
    <property type="project" value="InterPro"/>
</dbReference>
<evidence type="ECO:0000256" key="1">
    <source>
        <dbReference type="ARBA" id="ARBA00004141"/>
    </source>
</evidence>
<dbReference type="CDD" id="cd13686">
    <property type="entry name" value="GluR_Plant"/>
    <property type="match status" value="1"/>
</dbReference>
<dbReference type="GO" id="GO:0009611">
    <property type="term" value="P:response to wounding"/>
    <property type="evidence" value="ECO:0007669"/>
    <property type="project" value="UniProtKB-ARBA"/>
</dbReference>
<dbReference type="SMART" id="SM00079">
    <property type="entry name" value="PBPe"/>
    <property type="match status" value="1"/>
</dbReference>
<dbReference type="GO" id="GO:0007165">
    <property type="term" value="P:signal transduction"/>
    <property type="evidence" value="ECO:0007669"/>
    <property type="project" value="UniProtKB-ARBA"/>
</dbReference>
<dbReference type="InterPro" id="IPR028082">
    <property type="entry name" value="Peripla_BP_I"/>
</dbReference>
<feature type="transmembrane region" description="Helical" evidence="16">
    <location>
        <begin position="646"/>
        <end position="668"/>
    </location>
</feature>
<evidence type="ECO:0000256" key="10">
    <source>
        <dbReference type="ARBA" id="ARBA00023180"/>
    </source>
</evidence>
<dbReference type="AlphaFoldDB" id="A0A7C9ABX1"/>
<keyword evidence="12 13" id="KW-0407">Ion channel</keyword>
<dbReference type="InterPro" id="IPR015683">
    <property type="entry name" value="Ionotropic_Glu_rcpt"/>
</dbReference>
<feature type="disulfide bond" evidence="14">
    <location>
        <begin position="755"/>
        <end position="809"/>
    </location>
</feature>
<dbReference type="EMBL" id="GISG01216044">
    <property type="protein sequence ID" value="MBA4662497.1"/>
    <property type="molecule type" value="Transcribed_RNA"/>
</dbReference>
<name>A0A7C9ABX1_OPUST</name>
<evidence type="ECO:0000256" key="6">
    <source>
        <dbReference type="ARBA" id="ARBA00022989"/>
    </source>
</evidence>
<dbReference type="InterPro" id="IPR044440">
    <property type="entry name" value="GABAb_receptor_plant_PBP1"/>
</dbReference>
<keyword evidence="14" id="KW-1015">Disulfide bond</keyword>
<evidence type="ECO:0000256" key="15">
    <source>
        <dbReference type="SAM" id="MobiDB-lite"/>
    </source>
</evidence>